<feature type="repeat" description="ANK" evidence="1">
    <location>
        <begin position="229"/>
        <end position="261"/>
    </location>
</feature>
<feature type="domain" description="Talin N-terminal F0" evidence="3">
    <location>
        <begin position="56"/>
        <end position="125"/>
    </location>
</feature>
<evidence type="ECO:0000256" key="2">
    <source>
        <dbReference type="SAM" id="MobiDB-lite"/>
    </source>
</evidence>
<dbReference type="OrthoDB" id="445896at2759"/>
<dbReference type="GO" id="GO:0030160">
    <property type="term" value="F:synaptic receptor adaptor activity"/>
    <property type="evidence" value="ECO:0007669"/>
    <property type="project" value="TreeGrafter"/>
</dbReference>
<dbReference type="EMBL" id="KZ514655">
    <property type="protein sequence ID" value="PKU30454.1"/>
    <property type="molecule type" value="Genomic_DNA"/>
</dbReference>
<evidence type="ECO:0000313" key="5">
    <source>
        <dbReference type="Proteomes" id="UP000233556"/>
    </source>
</evidence>
<sequence length="323" mass="36474">MPRSPTSSEDEMAQSFSDYSVESESDSSKEETIYDTIRATAEKPSSRMEDSQSNTLVIRIIIPDLQQTKCIRFNPEASVWVAKQRILCTLNQSLKDVLNYGLFQPASNGRDGKFLDEERLLREYPQPVNKGVPSLEFRYKKRVYKQYNLDEKQLAKLHTKANLRKFMDHVHHLSVEKITKMLDRGLDPNYHDLETGETPLTLAVQLDNTVEVIKALKNGGAHLDFRAKDGMTALHKAARAKNQVTLKTLLELGASPNYKDSCGLTPLYHTAIVGGDPYCCELLLHEHATVSCKDENGWQEIHQEDLNAGSRCWNPSVCCTKGC</sequence>
<gene>
    <name evidence="4" type="ORF">llap_19242</name>
</gene>
<dbReference type="GO" id="GO:0035255">
    <property type="term" value="F:ionotropic glutamate receptor binding"/>
    <property type="evidence" value="ECO:0007669"/>
    <property type="project" value="TreeGrafter"/>
</dbReference>
<dbReference type="GO" id="GO:0014069">
    <property type="term" value="C:postsynaptic density"/>
    <property type="evidence" value="ECO:0007669"/>
    <property type="project" value="TreeGrafter"/>
</dbReference>
<dbReference type="InterPro" id="IPR051569">
    <property type="entry name" value="SHANK"/>
</dbReference>
<dbReference type="Gene3D" id="1.25.40.20">
    <property type="entry name" value="Ankyrin repeat-containing domain"/>
    <property type="match status" value="1"/>
</dbReference>
<reference evidence="5" key="1">
    <citation type="submission" date="2017-11" db="EMBL/GenBank/DDBJ databases">
        <authorList>
            <person name="Lima N.C."/>
            <person name="Parody-Merino A.M."/>
            <person name="Battley P.F."/>
            <person name="Fidler A.E."/>
            <person name="Prosdocimi F."/>
        </authorList>
    </citation>
    <scope>NUCLEOTIDE SEQUENCE [LARGE SCALE GENOMIC DNA]</scope>
</reference>
<dbReference type="InterPro" id="IPR032425">
    <property type="entry name" value="FERM_f0"/>
</dbReference>
<dbReference type="Gene3D" id="3.10.20.90">
    <property type="entry name" value="Phosphatidylinositol 3-kinase Catalytic Subunit, Chain A, domain 1"/>
    <property type="match status" value="1"/>
</dbReference>
<accession>A0A2I0T9I4</accession>
<dbReference type="Proteomes" id="UP000233556">
    <property type="component" value="Unassembled WGS sequence"/>
</dbReference>
<dbReference type="GO" id="GO:0043197">
    <property type="term" value="C:dendritic spine"/>
    <property type="evidence" value="ECO:0007669"/>
    <property type="project" value="TreeGrafter"/>
</dbReference>
<dbReference type="Pfam" id="PF16511">
    <property type="entry name" value="FERM_f0"/>
    <property type="match status" value="1"/>
</dbReference>
<feature type="repeat" description="ANK" evidence="1">
    <location>
        <begin position="195"/>
        <end position="228"/>
    </location>
</feature>
<evidence type="ECO:0000259" key="3">
    <source>
        <dbReference type="Pfam" id="PF16511"/>
    </source>
</evidence>
<reference evidence="5" key="2">
    <citation type="submission" date="2017-12" db="EMBL/GenBank/DDBJ databases">
        <title>Genome sequence of the Bar-tailed Godwit (Limosa lapponica baueri).</title>
        <authorList>
            <person name="Lima N.C.B."/>
            <person name="Parody-Merino A.M."/>
            <person name="Battley P.F."/>
            <person name="Fidler A.E."/>
            <person name="Prosdocimi F."/>
        </authorList>
    </citation>
    <scope>NUCLEOTIDE SEQUENCE [LARGE SCALE GENOMIC DNA]</scope>
</reference>
<name>A0A2I0T9I4_LIMLA</name>
<feature type="compositionally biased region" description="Basic and acidic residues" evidence="2">
    <location>
        <begin position="40"/>
        <end position="50"/>
    </location>
</feature>
<dbReference type="FunFam" id="3.10.20.90:FF:000029">
    <property type="entry name" value="SH3 and multiple ankyrin repeat domains protein 1"/>
    <property type="match status" value="1"/>
</dbReference>
<evidence type="ECO:0000256" key="1">
    <source>
        <dbReference type="PROSITE-ProRule" id="PRU00023"/>
    </source>
</evidence>
<dbReference type="AlphaFoldDB" id="A0A2I0T9I4"/>
<dbReference type="Pfam" id="PF12796">
    <property type="entry name" value="Ank_2"/>
    <property type="match status" value="1"/>
</dbReference>
<keyword evidence="1" id="KW-0040">ANK repeat</keyword>
<dbReference type="PANTHER" id="PTHR24135">
    <property type="entry name" value="SH3 AND MULTIPLE ANKYRIN REPEAT DOMAINS PROTEIN"/>
    <property type="match status" value="1"/>
</dbReference>
<dbReference type="SUPFAM" id="SSF48403">
    <property type="entry name" value="Ankyrin repeat"/>
    <property type="match status" value="1"/>
</dbReference>
<organism evidence="4 5">
    <name type="scientific">Limosa lapponica baueri</name>
    <dbReference type="NCBI Taxonomy" id="1758121"/>
    <lineage>
        <taxon>Eukaryota</taxon>
        <taxon>Metazoa</taxon>
        <taxon>Chordata</taxon>
        <taxon>Craniata</taxon>
        <taxon>Vertebrata</taxon>
        <taxon>Euteleostomi</taxon>
        <taxon>Archelosauria</taxon>
        <taxon>Archosauria</taxon>
        <taxon>Dinosauria</taxon>
        <taxon>Saurischia</taxon>
        <taxon>Theropoda</taxon>
        <taxon>Coelurosauria</taxon>
        <taxon>Aves</taxon>
        <taxon>Neognathae</taxon>
        <taxon>Neoaves</taxon>
        <taxon>Charadriiformes</taxon>
        <taxon>Scolopacidae</taxon>
        <taxon>Limosa</taxon>
    </lineage>
</organism>
<dbReference type="PANTHER" id="PTHR24135:SF17">
    <property type="entry name" value="SH3 AND MULTIPLE ANKYRIN REPEAT DOMAINS PROTEIN 2"/>
    <property type="match status" value="1"/>
</dbReference>
<feature type="region of interest" description="Disordered" evidence="2">
    <location>
        <begin position="1"/>
        <end position="50"/>
    </location>
</feature>
<keyword evidence="5" id="KW-1185">Reference proteome</keyword>
<protein>
    <recommendedName>
        <fullName evidence="3">Talin N-terminal F0 domain-containing protein</fullName>
    </recommendedName>
</protein>
<dbReference type="CDD" id="cd17176">
    <property type="entry name" value="FERM_F0_SHANK2"/>
    <property type="match status" value="1"/>
</dbReference>
<dbReference type="GO" id="GO:0045211">
    <property type="term" value="C:postsynaptic membrane"/>
    <property type="evidence" value="ECO:0007669"/>
    <property type="project" value="TreeGrafter"/>
</dbReference>
<proteinExistence type="predicted"/>
<dbReference type="PROSITE" id="PS50088">
    <property type="entry name" value="ANK_REPEAT"/>
    <property type="match status" value="2"/>
</dbReference>
<dbReference type="PROSITE" id="PS50297">
    <property type="entry name" value="ANK_REP_REGION"/>
    <property type="match status" value="1"/>
</dbReference>
<dbReference type="SMART" id="SM00248">
    <property type="entry name" value="ANK"/>
    <property type="match status" value="3"/>
</dbReference>
<dbReference type="InterPro" id="IPR036770">
    <property type="entry name" value="Ankyrin_rpt-contain_sf"/>
</dbReference>
<dbReference type="InterPro" id="IPR002110">
    <property type="entry name" value="Ankyrin_rpt"/>
</dbReference>
<evidence type="ECO:0000313" key="4">
    <source>
        <dbReference type="EMBL" id="PKU30454.1"/>
    </source>
</evidence>